<proteinExistence type="predicted"/>
<dbReference type="GeneID" id="63747857"/>
<dbReference type="AlphaFoldDB" id="A0A1L9RM56"/>
<feature type="transmembrane region" description="Helical" evidence="1">
    <location>
        <begin position="118"/>
        <end position="139"/>
    </location>
</feature>
<evidence type="ECO:0000313" key="2">
    <source>
        <dbReference type="EMBL" id="OJJ36040.1"/>
    </source>
</evidence>
<gene>
    <name evidence="2" type="ORF">ASPWEDRAFT_184012</name>
</gene>
<feature type="transmembrane region" description="Helical" evidence="1">
    <location>
        <begin position="12"/>
        <end position="27"/>
    </location>
</feature>
<dbReference type="VEuPathDB" id="FungiDB:ASPWEDRAFT_184012"/>
<sequence length="255" mass="28959">MYQRVYTNDSDVLILGLYFVFILYQLVNRKSYHPHPALPYHTVAGLAELALYYGGYPCSLPAVAACLVHSATSWMLVKHLKKGYPPITKPSYQASGLMRPLVILHAYHTQEPMAYHDVIMPLHAFIYMRAFLFLFSTMGPTRDFIKNMNSRFVYALGITGSGAMAFGHCSSSWAGVAYFILVHLVGKFSLWTRRIYDSYIYAKKPVPEYILFCRRIGAFIFDIPTENEMQAAVADGPKIGYLPMDRLGHDWAAFN</sequence>
<reference evidence="3" key="1">
    <citation type="journal article" date="2017" name="Genome Biol.">
        <title>Comparative genomics reveals high biological diversity and specific adaptations in the industrially and medically important fungal genus Aspergillus.</title>
        <authorList>
            <person name="de Vries R.P."/>
            <person name="Riley R."/>
            <person name="Wiebenga A."/>
            <person name="Aguilar-Osorio G."/>
            <person name="Amillis S."/>
            <person name="Uchima C.A."/>
            <person name="Anderluh G."/>
            <person name="Asadollahi M."/>
            <person name="Askin M."/>
            <person name="Barry K."/>
            <person name="Battaglia E."/>
            <person name="Bayram O."/>
            <person name="Benocci T."/>
            <person name="Braus-Stromeyer S.A."/>
            <person name="Caldana C."/>
            <person name="Canovas D."/>
            <person name="Cerqueira G.C."/>
            <person name="Chen F."/>
            <person name="Chen W."/>
            <person name="Choi C."/>
            <person name="Clum A."/>
            <person name="Dos Santos R.A."/>
            <person name="Damasio A.R."/>
            <person name="Diallinas G."/>
            <person name="Emri T."/>
            <person name="Fekete E."/>
            <person name="Flipphi M."/>
            <person name="Freyberg S."/>
            <person name="Gallo A."/>
            <person name="Gournas C."/>
            <person name="Habgood R."/>
            <person name="Hainaut M."/>
            <person name="Harispe M.L."/>
            <person name="Henrissat B."/>
            <person name="Hilden K.S."/>
            <person name="Hope R."/>
            <person name="Hossain A."/>
            <person name="Karabika E."/>
            <person name="Karaffa L."/>
            <person name="Karanyi Z."/>
            <person name="Krasevec N."/>
            <person name="Kuo A."/>
            <person name="Kusch H."/>
            <person name="LaButti K."/>
            <person name="Lagendijk E.L."/>
            <person name="Lapidus A."/>
            <person name="Levasseur A."/>
            <person name="Lindquist E."/>
            <person name="Lipzen A."/>
            <person name="Logrieco A.F."/>
            <person name="MacCabe A."/>
            <person name="Maekelae M.R."/>
            <person name="Malavazi I."/>
            <person name="Melin P."/>
            <person name="Meyer V."/>
            <person name="Mielnichuk N."/>
            <person name="Miskei M."/>
            <person name="Molnar A.P."/>
            <person name="Mule G."/>
            <person name="Ngan C.Y."/>
            <person name="Orejas M."/>
            <person name="Orosz E."/>
            <person name="Ouedraogo J.P."/>
            <person name="Overkamp K.M."/>
            <person name="Park H.-S."/>
            <person name="Perrone G."/>
            <person name="Piumi F."/>
            <person name="Punt P.J."/>
            <person name="Ram A.F."/>
            <person name="Ramon A."/>
            <person name="Rauscher S."/>
            <person name="Record E."/>
            <person name="Riano-Pachon D.M."/>
            <person name="Robert V."/>
            <person name="Roehrig J."/>
            <person name="Ruller R."/>
            <person name="Salamov A."/>
            <person name="Salih N.S."/>
            <person name="Samson R.A."/>
            <person name="Sandor E."/>
            <person name="Sanguinetti M."/>
            <person name="Schuetze T."/>
            <person name="Sepcic K."/>
            <person name="Shelest E."/>
            <person name="Sherlock G."/>
            <person name="Sophianopoulou V."/>
            <person name="Squina F.M."/>
            <person name="Sun H."/>
            <person name="Susca A."/>
            <person name="Todd R.B."/>
            <person name="Tsang A."/>
            <person name="Unkles S.E."/>
            <person name="van de Wiele N."/>
            <person name="van Rossen-Uffink D."/>
            <person name="Oliveira J.V."/>
            <person name="Vesth T.C."/>
            <person name="Visser J."/>
            <person name="Yu J.-H."/>
            <person name="Zhou M."/>
            <person name="Andersen M.R."/>
            <person name="Archer D.B."/>
            <person name="Baker S.E."/>
            <person name="Benoit I."/>
            <person name="Brakhage A.A."/>
            <person name="Braus G.H."/>
            <person name="Fischer R."/>
            <person name="Frisvad J.C."/>
            <person name="Goldman G.H."/>
            <person name="Houbraken J."/>
            <person name="Oakley B."/>
            <person name="Pocsi I."/>
            <person name="Scazzocchio C."/>
            <person name="Seiboth B."/>
            <person name="vanKuyk P.A."/>
            <person name="Wortman J."/>
            <person name="Dyer P.S."/>
            <person name="Grigoriev I.V."/>
        </authorList>
    </citation>
    <scope>NUCLEOTIDE SEQUENCE [LARGE SCALE GENOMIC DNA]</scope>
    <source>
        <strain evidence="3">DTO 134E9</strain>
    </source>
</reference>
<protein>
    <submittedName>
        <fullName evidence="2">Uncharacterized protein</fullName>
    </submittedName>
</protein>
<dbReference type="EMBL" id="KV878212">
    <property type="protein sequence ID" value="OJJ36040.1"/>
    <property type="molecule type" value="Genomic_DNA"/>
</dbReference>
<dbReference type="OrthoDB" id="4922812at2759"/>
<feature type="transmembrane region" description="Helical" evidence="1">
    <location>
        <begin position="173"/>
        <end position="191"/>
    </location>
</feature>
<keyword evidence="1" id="KW-0472">Membrane</keyword>
<dbReference type="RefSeq" id="XP_040689716.1">
    <property type="nucleotide sequence ID" value="XM_040832009.1"/>
</dbReference>
<accession>A0A1L9RM56</accession>
<name>A0A1L9RM56_ASPWE</name>
<evidence type="ECO:0000256" key="1">
    <source>
        <dbReference type="SAM" id="Phobius"/>
    </source>
</evidence>
<keyword evidence="3" id="KW-1185">Reference proteome</keyword>
<keyword evidence="1" id="KW-1133">Transmembrane helix</keyword>
<organism evidence="2 3">
    <name type="scientific">Aspergillus wentii DTO 134E9</name>
    <dbReference type="NCBI Taxonomy" id="1073089"/>
    <lineage>
        <taxon>Eukaryota</taxon>
        <taxon>Fungi</taxon>
        <taxon>Dikarya</taxon>
        <taxon>Ascomycota</taxon>
        <taxon>Pezizomycotina</taxon>
        <taxon>Eurotiomycetes</taxon>
        <taxon>Eurotiomycetidae</taxon>
        <taxon>Eurotiales</taxon>
        <taxon>Aspergillaceae</taxon>
        <taxon>Aspergillus</taxon>
        <taxon>Aspergillus subgen. Cremei</taxon>
    </lineage>
</organism>
<evidence type="ECO:0000313" key="3">
    <source>
        <dbReference type="Proteomes" id="UP000184383"/>
    </source>
</evidence>
<keyword evidence="1" id="KW-0812">Transmembrane</keyword>
<dbReference type="Proteomes" id="UP000184383">
    <property type="component" value="Unassembled WGS sequence"/>
</dbReference>